<gene>
    <name evidence="2" type="ORF">ACFPQB_12715</name>
</gene>
<evidence type="ECO:0000313" key="3">
    <source>
        <dbReference type="Proteomes" id="UP001596072"/>
    </source>
</evidence>
<reference evidence="3" key="1">
    <citation type="journal article" date="2019" name="Int. J. Syst. Evol. Microbiol.">
        <title>The Global Catalogue of Microorganisms (GCM) 10K type strain sequencing project: providing services to taxonomists for standard genome sequencing and annotation.</title>
        <authorList>
            <consortium name="The Broad Institute Genomics Platform"/>
            <consortium name="The Broad Institute Genome Sequencing Center for Infectious Disease"/>
            <person name="Wu L."/>
            <person name="Ma J."/>
        </authorList>
    </citation>
    <scope>NUCLEOTIDE SEQUENCE [LARGE SCALE GENOMIC DNA]</scope>
    <source>
        <strain evidence="3">YIM 94188</strain>
    </source>
</reference>
<dbReference type="Proteomes" id="UP001596072">
    <property type="component" value="Unassembled WGS sequence"/>
</dbReference>
<protein>
    <submittedName>
        <fullName evidence="2">Carbon starvation CstA family protein</fullName>
    </submittedName>
</protein>
<accession>A0ABW0ZHH3</accession>
<evidence type="ECO:0000259" key="1">
    <source>
        <dbReference type="Pfam" id="PF02554"/>
    </source>
</evidence>
<dbReference type="InterPro" id="IPR003706">
    <property type="entry name" value="CstA_N"/>
</dbReference>
<evidence type="ECO:0000313" key="2">
    <source>
        <dbReference type="EMBL" id="MFC5729782.1"/>
    </source>
</evidence>
<sequence length="67" mass="7413">MLALSRGEQVSALWVLFAALASYAIAYRFYARLIAYRVLEADDTRATSGLTPMLTAGQRVTCPRRST</sequence>
<comment type="caution">
    <text evidence="2">The sequence shown here is derived from an EMBL/GenBank/DDBJ whole genome shotgun (WGS) entry which is preliminary data.</text>
</comment>
<feature type="domain" description="CstA N-terminal" evidence="1">
    <location>
        <begin position="11"/>
        <end position="48"/>
    </location>
</feature>
<dbReference type="RefSeq" id="WP_240769651.1">
    <property type="nucleotide sequence ID" value="NZ_JBHSNS010000005.1"/>
</dbReference>
<dbReference type="Pfam" id="PF02554">
    <property type="entry name" value="CstA"/>
    <property type="match status" value="1"/>
</dbReference>
<proteinExistence type="predicted"/>
<name>A0ABW0ZHH3_9ACTN</name>
<organism evidence="2 3">
    <name type="scientific">Nocardioides vastitatis</name>
    <dbReference type="NCBI Taxonomy" id="2568655"/>
    <lineage>
        <taxon>Bacteria</taxon>
        <taxon>Bacillati</taxon>
        <taxon>Actinomycetota</taxon>
        <taxon>Actinomycetes</taxon>
        <taxon>Propionibacteriales</taxon>
        <taxon>Nocardioidaceae</taxon>
        <taxon>Nocardioides</taxon>
    </lineage>
</organism>
<keyword evidence="3" id="KW-1185">Reference proteome</keyword>
<dbReference type="EMBL" id="JBHSNS010000005">
    <property type="protein sequence ID" value="MFC5729782.1"/>
    <property type="molecule type" value="Genomic_DNA"/>
</dbReference>